<protein>
    <submittedName>
        <fullName evidence="2">Uncharacterized protein</fullName>
    </submittedName>
</protein>
<reference evidence="2 3" key="1">
    <citation type="submission" date="2010-12" db="EMBL/GenBank/DDBJ databases">
        <title>Whole genome sequence of Acidiphilium multivorum AIU301.</title>
        <authorList>
            <person name="Narita-Yamada S."/>
            <person name="Nakamura S."/>
            <person name="Ito N."/>
            <person name="Takarada H."/>
            <person name="Katano Y."/>
            <person name="Nakazawa H."/>
            <person name="Hosoyama A."/>
            <person name="Yamada R."/>
            <person name="Fujita N."/>
        </authorList>
    </citation>
    <scope>NUCLEOTIDE SEQUENCE [LARGE SCALE GENOMIC DNA]</scope>
    <source>
        <strain evidence="3">DSM 11245 / JCM 8867 / AIU301</strain>
    </source>
</reference>
<evidence type="ECO:0000313" key="3">
    <source>
        <dbReference type="Proteomes" id="UP000007100"/>
    </source>
</evidence>
<feature type="region of interest" description="Disordered" evidence="1">
    <location>
        <begin position="1"/>
        <end position="25"/>
    </location>
</feature>
<evidence type="ECO:0000256" key="1">
    <source>
        <dbReference type="SAM" id="MobiDB-lite"/>
    </source>
</evidence>
<dbReference type="HOGENOM" id="CLU_2696099_0_0_5"/>
<keyword evidence="3" id="KW-1185">Reference proteome</keyword>
<name>F0J005_ACIMA</name>
<evidence type="ECO:0000313" key="2">
    <source>
        <dbReference type="EMBL" id="BAJ81365.1"/>
    </source>
</evidence>
<accession>F0J005</accession>
<sequence length="73" mass="7469">MSREPHISSGAGSKDQPVAGSAADATARTSLRSIIRVLAAQAARDDFRRVVSSGDRTVVDTSPLTSADLSGNG</sequence>
<feature type="compositionally biased region" description="Polar residues" evidence="1">
    <location>
        <begin position="59"/>
        <end position="73"/>
    </location>
</feature>
<dbReference type="RefSeq" id="WP_013640365.1">
    <property type="nucleotide sequence ID" value="NC_015186.1"/>
</dbReference>
<dbReference type="EMBL" id="AP012035">
    <property type="protein sequence ID" value="BAJ81365.1"/>
    <property type="molecule type" value="Genomic_DNA"/>
</dbReference>
<feature type="region of interest" description="Disordered" evidence="1">
    <location>
        <begin position="53"/>
        <end position="73"/>
    </location>
</feature>
<dbReference type="KEGG" id="amv:ACMV_20180"/>
<dbReference type="AlphaFoldDB" id="F0J005"/>
<organism evidence="2 3">
    <name type="scientific">Acidiphilium multivorum (strain DSM 11245 / JCM 8867 / NBRC 100883 / AIU 301)</name>
    <dbReference type="NCBI Taxonomy" id="926570"/>
    <lineage>
        <taxon>Bacteria</taxon>
        <taxon>Pseudomonadati</taxon>
        <taxon>Pseudomonadota</taxon>
        <taxon>Alphaproteobacteria</taxon>
        <taxon>Acetobacterales</taxon>
        <taxon>Acidocellaceae</taxon>
        <taxon>Acidiphilium</taxon>
    </lineage>
</organism>
<dbReference type="Proteomes" id="UP000007100">
    <property type="component" value="Chromosome"/>
</dbReference>
<proteinExistence type="predicted"/>
<gene>
    <name evidence="2" type="ordered locus">ACMV_20180</name>
</gene>